<dbReference type="AlphaFoldDB" id="A3V7W7"/>
<keyword evidence="1" id="KW-0812">Transmembrane</keyword>
<reference evidence="2 3" key="1">
    <citation type="submission" date="2006-01" db="EMBL/GenBank/DDBJ databases">
        <authorList>
            <person name="Hagstrom A."/>
            <person name="Ferriera S."/>
            <person name="Johnson J."/>
            <person name="Kravitz S."/>
            <person name="Halpern A."/>
            <person name="Remington K."/>
            <person name="Beeson K."/>
            <person name="Tran B."/>
            <person name="Rogers Y.-H."/>
            <person name="Friedman R."/>
            <person name="Venter J.C."/>
        </authorList>
    </citation>
    <scope>NUCLEOTIDE SEQUENCE [LARGE SCALE GENOMIC DNA]</scope>
    <source>
        <strain evidence="2 3">SKA53</strain>
    </source>
</reference>
<sequence>MSDNRLNDNEISALLQAFDEVNETNASSLKQSTTFKALLISINIYFFSFVSIYFLSVNGLIDTPGQALENEGLRSALSARSHVIFWILSILNISAYFNIGFRTVCLTMFIYVLNTVIDNIVLFYELLSFEHRPYVTSFVFSLPLTLVGVVWMGIVFQNGVDREET</sequence>
<comment type="caution">
    <text evidence="2">The sequence shown here is derived from an EMBL/GenBank/DDBJ whole genome shotgun (WGS) entry which is preliminary data.</text>
</comment>
<keyword evidence="1" id="KW-0472">Membrane</keyword>
<dbReference type="EMBL" id="AAMS01000007">
    <property type="protein sequence ID" value="EAQ05767.1"/>
    <property type="molecule type" value="Genomic_DNA"/>
</dbReference>
<evidence type="ECO:0000313" key="2">
    <source>
        <dbReference type="EMBL" id="EAQ05767.1"/>
    </source>
</evidence>
<protein>
    <submittedName>
        <fullName evidence="2">Uncharacterized protein</fullName>
    </submittedName>
</protein>
<organism evidence="2 3">
    <name type="scientific">Yoonia vestfoldensis SKA53</name>
    <dbReference type="NCBI Taxonomy" id="314232"/>
    <lineage>
        <taxon>Bacteria</taxon>
        <taxon>Pseudomonadati</taxon>
        <taxon>Pseudomonadota</taxon>
        <taxon>Alphaproteobacteria</taxon>
        <taxon>Rhodobacterales</taxon>
        <taxon>Paracoccaceae</taxon>
        <taxon>Yoonia</taxon>
    </lineage>
</organism>
<evidence type="ECO:0000313" key="3">
    <source>
        <dbReference type="Proteomes" id="UP000004507"/>
    </source>
</evidence>
<name>A3V7W7_9RHOB</name>
<feature type="transmembrane region" description="Helical" evidence="1">
    <location>
        <begin position="108"/>
        <end position="127"/>
    </location>
</feature>
<dbReference type="RefSeq" id="WP_007205287.1">
    <property type="nucleotide sequence ID" value="NZ_CH672414.1"/>
</dbReference>
<feature type="transmembrane region" description="Helical" evidence="1">
    <location>
        <begin position="133"/>
        <end position="156"/>
    </location>
</feature>
<dbReference type="eggNOG" id="ENOG50345WN">
    <property type="taxonomic scope" value="Bacteria"/>
</dbReference>
<gene>
    <name evidence="2" type="ORF">SKA53_06672</name>
</gene>
<evidence type="ECO:0000256" key="1">
    <source>
        <dbReference type="SAM" id="Phobius"/>
    </source>
</evidence>
<dbReference type="Proteomes" id="UP000004507">
    <property type="component" value="Unassembled WGS sequence"/>
</dbReference>
<accession>A3V7W7</accession>
<keyword evidence="1" id="KW-1133">Transmembrane helix</keyword>
<feature type="transmembrane region" description="Helical" evidence="1">
    <location>
        <begin position="37"/>
        <end position="61"/>
    </location>
</feature>
<dbReference type="OrthoDB" id="7887181at2"/>
<feature type="transmembrane region" description="Helical" evidence="1">
    <location>
        <begin position="81"/>
        <end position="101"/>
    </location>
</feature>
<dbReference type="HOGENOM" id="CLU_1608832_0_0_5"/>
<keyword evidence="3" id="KW-1185">Reference proteome</keyword>
<proteinExistence type="predicted"/>